<accession>A0A3P8ULT2</accession>
<sequence length="206" mass="21149">MRPISNTVEILVTGLEAASFSFLASNLGLKSSTGSRCANAGTSLGLSFSSFVFSSSLFSGNLGSSCSTTMCFLRRDHPLTFDFKPFDFCKTLRGSAALSFFSGATADSFSLSCVVSLPRSDSKAGDCLLGTAAVGAAIEPSVLIGLTALTGSFDCDTSVGALVSAFCSVFWVLSLPKNFLTALKGSRSPDLGGGCLISGGFVLVSF</sequence>
<dbReference type="Ensembl" id="ENSCSET00000003393.1">
    <property type="protein sequence ID" value="ENSCSEP00000003347.1"/>
    <property type="gene ID" value="ENSCSEG00000002191.1"/>
</dbReference>
<organism evidence="1 2">
    <name type="scientific">Cynoglossus semilaevis</name>
    <name type="common">Tongue sole</name>
    <dbReference type="NCBI Taxonomy" id="244447"/>
    <lineage>
        <taxon>Eukaryota</taxon>
        <taxon>Metazoa</taxon>
        <taxon>Chordata</taxon>
        <taxon>Craniata</taxon>
        <taxon>Vertebrata</taxon>
        <taxon>Euteleostomi</taxon>
        <taxon>Actinopterygii</taxon>
        <taxon>Neopterygii</taxon>
        <taxon>Teleostei</taxon>
        <taxon>Neoteleostei</taxon>
        <taxon>Acanthomorphata</taxon>
        <taxon>Carangaria</taxon>
        <taxon>Pleuronectiformes</taxon>
        <taxon>Pleuronectoidei</taxon>
        <taxon>Cynoglossidae</taxon>
        <taxon>Cynoglossinae</taxon>
        <taxon>Cynoglossus</taxon>
    </lineage>
</organism>
<protein>
    <submittedName>
        <fullName evidence="1">Uncharacterized protein</fullName>
    </submittedName>
</protein>
<reference evidence="1" key="3">
    <citation type="submission" date="2025-09" db="UniProtKB">
        <authorList>
            <consortium name="Ensembl"/>
        </authorList>
    </citation>
    <scope>IDENTIFICATION</scope>
</reference>
<reference evidence="1" key="2">
    <citation type="submission" date="2025-08" db="UniProtKB">
        <authorList>
            <consortium name="Ensembl"/>
        </authorList>
    </citation>
    <scope>IDENTIFICATION</scope>
</reference>
<name>A0A3P8ULT2_CYNSE</name>
<dbReference type="Proteomes" id="UP000265120">
    <property type="component" value="Chromosome 6"/>
</dbReference>
<evidence type="ECO:0000313" key="1">
    <source>
        <dbReference type="Ensembl" id="ENSCSEP00000003347.1"/>
    </source>
</evidence>
<reference evidence="1 2" key="1">
    <citation type="journal article" date="2014" name="Nat. Genet.">
        <title>Whole-genome sequence of a flatfish provides insights into ZW sex chromosome evolution and adaptation to a benthic lifestyle.</title>
        <authorList>
            <person name="Chen S."/>
            <person name="Zhang G."/>
            <person name="Shao C."/>
            <person name="Huang Q."/>
            <person name="Liu G."/>
            <person name="Zhang P."/>
            <person name="Song W."/>
            <person name="An N."/>
            <person name="Chalopin D."/>
            <person name="Volff J.N."/>
            <person name="Hong Y."/>
            <person name="Li Q."/>
            <person name="Sha Z."/>
            <person name="Zhou H."/>
            <person name="Xie M."/>
            <person name="Yu Q."/>
            <person name="Liu Y."/>
            <person name="Xiang H."/>
            <person name="Wang N."/>
            <person name="Wu K."/>
            <person name="Yang C."/>
            <person name="Zhou Q."/>
            <person name="Liao X."/>
            <person name="Yang L."/>
            <person name="Hu Q."/>
            <person name="Zhang J."/>
            <person name="Meng L."/>
            <person name="Jin L."/>
            <person name="Tian Y."/>
            <person name="Lian J."/>
            <person name="Yang J."/>
            <person name="Miao G."/>
            <person name="Liu S."/>
            <person name="Liang Z."/>
            <person name="Yan F."/>
            <person name="Li Y."/>
            <person name="Sun B."/>
            <person name="Zhang H."/>
            <person name="Zhang J."/>
            <person name="Zhu Y."/>
            <person name="Du M."/>
            <person name="Zhao Y."/>
            <person name="Schartl M."/>
            <person name="Tang Q."/>
            <person name="Wang J."/>
        </authorList>
    </citation>
    <scope>NUCLEOTIDE SEQUENCE</scope>
</reference>
<dbReference type="GeneTree" id="ENSGT00940000177178"/>
<keyword evidence="2" id="KW-1185">Reference proteome</keyword>
<dbReference type="AlphaFoldDB" id="A0A3P8ULT2"/>
<evidence type="ECO:0000313" key="2">
    <source>
        <dbReference type="Proteomes" id="UP000265120"/>
    </source>
</evidence>
<dbReference type="InParanoid" id="A0A3P8ULT2"/>
<proteinExistence type="predicted"/>